<dbReference type="EMBL" id="GBHO01035928">
    <property type="protein sequence ID" value="JAG07676.1"/>
    <property type="molecule type" value="Transcribed_RNA"/>
</dbReference>
<protein>
    <submittedName>
        <fullName evidence="1">Auxin response factor 1</fullName>
    </submittedName>
</protein>
<reference evidence="2" key="3">
    <citation type="journal article" date="2016" name="Gigascience">
        <title>De novo construction of an expanded transcriptome assembly for the western tarnished plant bug, Lygus hesperus.</title>
        <authorList>
            <person name="Tassone E.E."/>
            <person name="Geib S.M."/>
            <person name="Hall B."/>
            <person name="Fabrick J.A."/>
            <person name="Brent C.S."/>
            <person name="Hull J.J."/>
        </authorList>
    </citation>
    <scope>NUCLEOTIDE SEQUENCE</scope>
</reference>
<name>A0A0A9WJU4_LYGHE</name>
<evidence type="ECO:0000313" key="1">
    <source>
        <dbReference type="EMBL" id="JAG07676.1"/>
    </source>
</evidence>
<dbReference type="AlphaFoldDB" id="A0A0A9WJU4"/>
<reference evidence="1" key="2">
    <citation type="submission" date="2014-07" db="EMBL/GenBank/DDBJ databases">
        <authorList>
            <person name="Hull J."/>
        </authorList>
    </citation>
    <scope>NUCLEOTIDE SEQUENCE</scope>
</reference>
<organism evidence="1">
    <name type="scientific">Lygus hesperus</name>
    <name type="common">Western plant bug</name>
    <dbReference type="NCBI Taxonomy" id="30085"/>
    <lineage>
        <taxon>Eukaryota</taxon>
        <taxon>Metazoa</taxon>
        <taxon>Ecdysozoa</taxon>
        <taxon>Arthropoda</taxon>
        <taxon>Hexapoda</taxon>
        <taxon>Insecta</taxon>
        <taxon>Pterygota</taxon>
        <taxon>Neoptera</taxon>
        <taxon>Paraneoptera</taxon>
        <taxon>Hemiptera</taxon>
        <taxon>Heteroptera</taxon>
        <taxon>Panheteroptera</taxon>
        <taxon>Cimicomorpha</taxon>
        <taxon>Miridae</taxon>
        <taxon>Mirini</taxon>
        <taxon>Lygus</taxon>
    </lineage>
</organism>
<evidence type="ECO:0000313" key="2">
    <source>
        <dbReference type="EMBL" id="JAQ07930.1"/>
    </source>
</evidence>
<accession>A0A0A9WJU4</accession>
<reference evidence="1" key="1">
    <citation type="journal article" date="2014" name="PLoS ONE">
        <title>Transcriptome-Based Identification of ABC Transporters in the Western Tarnished Plant Bug Lygus hesperus.</title>
        <authorList>
            <person name="Hull J.J."/>
            <person name="Chaney K."/>
            <person name="Geib S.M."/>
            <person name="Fabrick J.A."/>
            <person name="Brent C.S."/>
            <person name="Walsh D."/>
            <person name="Lavine L.C."/>
        </authorList>
    </citation>
    <scope>NUCLEOTIDE SEQUENCE</scope>
</reference>
<gene>
    <name evidence="1" type="primary">ARF1_1</name>
    <name evidence="1" type="ORF">CM83_8688</name>
    <name evidence="2" type="ORF">g.2064</name>
</gene>
<proteinExistence type="predicted"/>
<dbReference type="EMBL" id="GDHC01010699">
    <property type="protein sequence ID" value="JAQ07930.1"/>
    <property type="molecule type" value="Transcribed_RNA"/>
</dbReference>
<sequence length="186" mass="20603">MGRGGALWDAVAHQVADRIQLTVFNADWYRGTVVHVDTIVGNIFVRSRRSTVDSAYLCVLLRHYPTTVVVRHAAQCGVPVHRFMHSPVGEAVCNDASGCQWRHIYRLCADSDGTPLRTSCHHADVAPPPAVDAVFAVCDLVQDTLTLLRHVGGDAVATLQTLQQYSTAIHDDTVLQKRWHHYVEVN</sequence>